<evidence type="ECO:0000256" key="3">
    <source>
        <dbReference type="ARBA" id="ARBA00022679"/>
    </source>
</evidence>
<accession>A0A1C7MTT9</accession>
<name>A0A1C7MTT9_GRIFR</name>
<dbReference type="OMA" id="FRPHYPP"/>
<comment type="caution">
    <text evidence="5">The sequence shown here is derived from an EMBL/GenBank/DDBJ whole genome shotgun (WGS) entry which is preliminary data.</text>
</comment>
<dbReference type="AlphaFoldDB" id="A0A1C7MTT9"/>
<keyword evidence="3 5" id="KW-0808">Transferase</keyword>
<gene>
    <name evidence="5" type="primary">TMT1</name>
    <name evidence="5" type="ORF">A0H81_02249</name>
</gene>
<keyword evidence="2 5" id="KW-0489">Methyltransferase</keyword>
<feature type="domain" description="Methyltransferase type 11" evidence="4">
    <location>
        <begin position="45"/>
        <end position="144"/>
    </location>
</feature>
<evidence type="ECO:0000313" key="6">
    <source>
        <dbReference type="Proteomes" id="UP000092993"/>
    </source>
</evidence>
<protein>
    <submittedName>
        <fullName evidence="5">Trans-aconitate 3-methyltransferase</fullName>
    </submittedName>
</protein>
<evidence type="ECO:0000256" key="1">
    <source>
        <dbReference type="ARBA" id="ARBA00008361"/>
    </source>
</evidence>
<dbReference type="STRING" id="5627.A0A1C7MTT9"/>
<sequence>MATFGKATFNAAKYASGRPTYPRQLFDFVFRFHERAPGARWDTAVDLGCGTGQATVELTPFKRVIGVDPSARMIEQAREGAKAGPGGLDVSSRVEFVQSSAERLGFLEDGSVDLIIAAQAAHWFDWAKLWPEAARVLRRDGTLAVWGYSEFRLSRYPSATPLIHAYMQGADPTTSLGPYWEQPGRAILDDHLLAIPDATQVVPGAFREFTRVFFTGAHDPGLPDARPVILRKTMTWAELMEYLRTASALHTFLERNPEDMKHPDGDIAVRAWKGLKAEAARQDGKDVVRSEEEALIFCPNATLVRTTTAGAPPVERCTFQQNLGLSDELRQKLTETCGAGSARECQFVSDIDCPD</sequence>
<evidence type="ECO:0000256" key="2">
    <source>
        <dbReference type="ARBA" id="ARBA00022603"/>
    </source>
</evidence>
<dbReference type="Proteomes" id="UP000092993">
    <property type="component" value="Unassembled WGS sequence"/>
</dbReference>
<dbReference type="PANTHER" id="PTHR44942:SF4">
    <property type="entry name" value="METHYLTRANSFERASE TYPE 11 DOMAIN-CONTAINING PROTEIN"/>
    <property type="match status" value="1"/>
</dbReference>
<dbReference type="Gene3D" id="3.40.50.150">
    <property type="entry name" value="Vaccinia Virus protein VP39"/>
    <property type="match status" value="1"/>
</dbReference>
<evidence type="ECO:0000259" key="4">
    <source>
        <dbReference type="Pfam" id="PF08241"/>
    </source>
</evidence>
<proteinExistence type="inferred from homology"/>
<dbReference type="InterPro" id="IPR029063">
    <property type="entry name" value="SAM-dependent_MTases_sf"/>
</dbReference>
<evidence type="ECO:0000313" key="5">
    <source>
        <dbReference type="EMBL" id="OBZ78374.1"/>
    </source>
</evidence>
<dbReference type="GO" id="GO:0032259">
    <property type="term" value="P:methylation"/>
    <property type="evidence" value="ECO:0007669"/>
    <property type="project" value="UniProtKB-KW"/>
</dbReference>
<reference evidence="5 6" key="1">
    <citation type="submission" date="2016-03" db="EMBL/GenBank/DDBJ databases">
        <title>Whole genome sequencing of Grifola frondosa 9006-11.</title>
        <authorList>
            <person name="Min B."/>
            <person name="Park H."/>
            <person name="Kim J.-G."/>
            <person name="Cho H."/>
            <person name="Oh Y.-L."/>
            <person name="Kong W.-S."/>
            <person name="Choi I.-G."/>
        </authorList>
    </citation>
    <scope>NUCLEOTIDE SEQUENCE [LARGE SCALE GENOMIC DNA]</scope>
    <source>
        <strain evidence="5 6">9006-11</strain>
    </source>
</reference>
<dbReference type="GO" id="GO:0008757">
    <property type="term" value="F:S-adenosylmethionine-dependent methyltransferase activity"/>
    <property type="evidence" value="ECO:0007669"/>
    <property type="project" value="InterPro"/>
</dbReference>
<dbReference type="Pfam" id="PF08241">
    <property type="entry name" value="Methyltransf_11"/>
    <property type="match status" value="1"/>
</dbReference>
<dbReference type="InterPro" id="IPR051052">
    <property type="entry name" value="Diverse_substrate_MTase"/>
</dbReference>
<organism evidence="5 6">
    <name type="scientific">Grifola frondosa</name>
    <name type="common">Maitake</name>
    <name type="synonym">Polyporus frondosus</name>
    <dbReference type="NCBI Taxonomy" id="5627"/>
    <lineage>
        <taxon>Eukaryota</taxon>
        <taxon>Fungi</taxon>
        <taxon>Dikarya</taxon>
        <taxon>Basidiomycota</taxon>
        <taxon>Agaricomycotina</taxon>
        <taxon>Agaricomycetes</taxon>
        <taxon>Polyporales</taxon>
        <taxon>Grifolaceae</taxon>
        <taxon>Grifola</taxon>
    </lineage>
</organism>
<dbReference type="InterPro" id="IPR013216">
    <property type="entry name" value="Methyltransf_11"/>
</dbReference>
<dbReference type="CDD" id="cd02440">
    <property type="entry name" value="AdoMet_MTases"/>
    <property type="match status" value="1"/>
</dbReference>
<comment type="similarity">
    <text evidence="1">Belongs to the methyltransferase superfamily.</text>
</comment>
<dbReference type="SUPFAM" id="SSF53335">
    <property type="entry name" value="S-adenosyl-L-methionine-dependent methyltransferases"/>
    <property type="match status" value="1"/>
</dbReference>
<dbReference type="EMBL" id="LUGG01000002">
    <property type="protein sequence ID" value="OBZ78374.1"/>
    <property type="molecule type" value="Genomic_DNA"/>
</dbReference>
<keyword evidence="6" id="KW-1185">Reference proteome</keyword>
<dbReference type="OrthoDB" id="10027013at2759"/>
<dbReference type="PANTHER" id="PTHR44942">
    <property type="entry name" value="METHYLTRANSF_11 DOMAIN-CONTAINING PROTEIN"/>
    <property type="match status" value="1"/>
</dbReference>